<comment type="caution">
    <text evidence="2">The sequence shown here is derived from an EMBL/GenBank/DDBJ whole genome shotgun (WGS) entry which is preliminary data.</text>
</comment>
<dbReference type="PANTHER" id="PTHR38081">
    <property type="entry name" value="WAP DOMAIN-CONTAINING PROTEIN"/>
    <property type="match status" value="1"/>
</dbReference>
<proteinExistence type="predicted"/>
<gene>
    <name evidence="2" type="ORF">ACHAW5_010602</name>
</gene>
<accession>A0ABD3NE17</accession>
<name>A0ABD3NE17_9STRA</name>
<feature type="compositionally biased region" description="Polar residues" evidence="1">
    <location>
        <begin position="342"/>
        <end position="351"/>
    </location>
</feature>
<dbReference type="EMBL" id="JALLAZ020001486">
    <property type="protein sequence ID" value="KAL3774148.1"/>
    <property type="molecule type" value="Genomic_DNA"/>
</dbReference>
<reference evidence="2 3" key="1">
    <citation type="submission" date="2024-10" db="EMBL/GenBank/DDBJ databases">
        <title>Updated reference genomes for cyclostephanoid diatoms.</title>
        <authorList>
            <person name="Roberts W.R."/>
            <person name="Alverson A.J."/>
        </authorList>
    </citation>
    <scope>NUCLEOTIDE SEQUENCE [LARGE SCALE GENOMIC DNA]</scope>
    <source>
        <strain evidence="2 3">AJA276-08</strain>
    </source>
</reference>
<sequence>MPFLEPSSYAAFWTWLSEYSNYFPCIPTSTLSPISAAPIVVFADIASPSPTAAPVIVGNASTISSPSPKSITPSTSVPTTAAPSSVAPTTPAPSSVAPTPITPSTLSPIVAIASNTGSSSSTTITTSPVFTGSSSSMIIGMCNSDEDCTAVVRSRYPAQSSMGVELCQCYAASSIAAFDECEGNNDSCIIAKCTNTCDGFEAYCEIESSDDGVGECTLRPLSMSVDPTAASTTGTAPTVFSTGGDYPTPAPSLIPIPPSLASLPEEASDSKNSAFGTRSFSLRFASTFMAIVMIFVIFQGNGEGGYPLRGLGKFAVVAMAVSSIYSRSSRSSGSGNIRKSDQSQGPFPSRANARNLQTCSFNVEILIDGCSKSVEIDAPAGRVVDAVITNQTSTLTFDDGCRSSSDLSANISFPVTSATQEMDLAVNNTVEAFPESDYLCMRMVIGRPFVDATGGSHQAMPYVVGGELLWTDNSWGKIHTSQRSNVTSHGRYLLVEDWTQRALGEHASVASFSAFSIALMTNQAPSDLVNDALTAGLDEVRHATKSFEIVSMLAGRDVRPGPLPPSSHEFRDDLKALALAVAREGCVDETLSAFAAAFEVDHITEVLDKGIQDSLYSSIDRDTLAFIRDEQIKIAMDESNHSALAWRTLNWVCTVDPGACASAYNEVFDESKLEMRFKQRAKGSMGRENLMLHLMRSEWKKIFNVHRLAHSSIDERRVSEPSCEEKDMDVVDHSTPPLLTSLVDNVLRKLTCD</sequence>
<evidence type="ECO:0008006" key="4">
    <source>
        <dbReference type="Google" id="ProtNLM"/>
    </source>
</evidence>
<feature type="compositionally biased region" description="Low complexity" evidence="1">
    <location>
        <begin position="327"/>
        <end position="337"/>
    </location>
</feature>
<evidence type="ECO:0000313" key="2">
    <source>
        <dbReference type="EMBL" id="KAL3774148.1"/>
    </source>
</evidence>
<dbReference type="Proteomes" id="UP001530315">
    <property type="component" value="Unassembled WGS sequence"/>
</dbReference>
<organism evidence="2 3">
    <name type="scientific">Stephanodiscus triporus</name>
    <dbReference type="NCBI Taxonomy" id="2934178"/>
    <lineage>
        <taxon>Eukaryota</taxon>
        <taxon>Sar</taxon>
        <taxon>Stramenopiles</taxon>
        <taxon>Ochrophyta</taxon>
        <taxon>Bacillariophyta</taxon>
        <taxon>Coscinodiscophyceae</taxon>
        <taxon>Thalassiosirophycidae</taxon>
        <taxon>Stephanodiscales</taxon>
        <taxon>Stephanodiscaceae</taxon>
        <taxon>Stephanodiscus</taxon>
    </lineage>
</organism>
<keyword evidence="3" id="KW-1185">Reference proteome</keyword>
<dbReference type="PANTHER" id="PTHR38081:SF1">
    <property type="entry name" value="WAP DOMAIN-CONTAINING PROTEIN"/>
    <property type="match status" value="1"/>
</dbReference>
<evidence type="ECO:0000313" key="3">
    <source>
        <dbReference type="Proteomes" id="UP001530315"/>
    </source>
</evidence>
<dbReference type="AlphaFoldDB" id="A0ABD3NE17"/>
<feature type="region of interest" description="Disordered" evidence="1">
    <location>
        <begin position="63"/>
        <end position="99"/>
    </location>
</feature>
<feature type="region of interest" description="Disordered" evidence="1">
    <location>
        <begin position="327"/>
        <end position="351"/>
    </location>
</feature>
<protein>
    <recommendedName>
        <fullName evidence="4">SMB domain-containing protein</fullName>
    </recommendedName>
</protein>
<evidence type="ECO:0000256" key="1">
    <source>
        <dbReference type="SAM" id="MobiDB-lite"/>
    </source>
</evidence>